<dbReference type="GO" id="GO:0016787">
    <property type="term" value="F:hydrolase activity"/>
    <property type="evidence" value="ECO:0007669"/>
    <property type="project" value="UniProtKB-KW"/>
</dbReference>
<dbReference type="Proteomes" id="UP000279833">
    <property type="component" value="Unassembled WGS sequence"/>
</dbReference>
<accession>A0A183L1N0</accession>
<keyword evidence="3" id="KW-0347">Helicase</keyword>
<protein>
    <submittedName>
        <fullName evidence="8">Helicase ATP-binding domain-containing protein</fullName>
    </submittedName>
</protein>
<evidence type="ECO:0000256" key="4">
    <source>
        <dbReference type="ARBA" id="ARBA00022840"/>
    </source>
</evidence>
<dbReference type="GO" id="GO:0005634">
    <property type="term" value="C:nucleus"/>
    <property type="evidence" value="ECO:0007669"/>
    <property type="project" value="TreeGrafter"/>
</dbReference>
<dbReference type="GO" id="GO:0005524">
    <property type="term" value="F:ATP binding"/>
    <property type="evidence" value="ECO:0007669"/>
    <property type="project" value="UniProtKB-KW"/>
</dbReference>
<dbReference type="EMBL" id="UZAK01046079">
    <property type="protein sequence ID" value="VDP74774.1"/>
    <property type="molecule type" value="Genomic_DNA"/>
</dbReference>
<organism evidence="8">
    <name type="scientific">Schistosoma curassoni</name>
    <dbReference type="NCBI Taxonomy" id="6186"/>
    <lineage>
        <taxon>Eukaryota</taxon>
        <taxon>Metazoa</taxon>
        <taxon>Spiralia</taxon>
        <taxon>Lophotrochozoa</taxon>
        <taxon>Platyhelminthes</taxon>
        <taxon>Trematoda</taxon>
        <taxon>Digenea</taxon>
        <taxon>Strigeidida</taxon>
        <taxon>Schistosomatoidea</taxon>
        <taxon>Schistosomatidae</taxon>
        <taxon>Schistosoma</taxon>
    </lineage>
</organism>
<evidence type="ECO:0000313" key="7">
    <source>
        <dbReference type="Proteomes" id="UP000279833"/>
    </source>
</evidence>
<dbReference type="SUPFAM" id="SSF52540">
    <property type="entry name" value="P-loop containing nucleoside triphosphate hydrolases"/>
    <property type="match status" value="1"/>
</dbReference>
<dbReference type="PANTHER" id="PTHR47961">
    <property type="entry name" value="DNA POLYMERASE THETA, PUTATIVE (AFU_ORTHOLOGUE AFUA_1G05260)-RELATED"/>
    <property type="match status" value="1"/>
</dbReference>
<dbReference type="STRING" id="6186.A0A183L1N0"/>
<keyword evidence="7" id="KW-1185">Reference proteome</keyword>
<dbReference type="Gene3D" id="3.40.50.300">
    <property type="entry name" value="P-loop containing nucleotide triphosphate hydrolases"/>
    <property type="match status" value="2"/>
</dbReference>
<keyword evidence="4" id="KW-0067">ATP-binding</keyword>
<dbReference type="PROSITE" id="PS51192">
    <property type="entry name" value="HELICASE_ATP_BIND_1"/>
    <property type="match status" value="1"/>
</dbReference>
<dbReference type="PANTHER" id="PTHR47961:SF4">
    <property type="entry name" value="ACTIVATING SIGNAL COINTEGRATOR 1 COMPLEX SUBUNIT 3"/>
    <property type="match status" value="1"/>
</dbReference>
<proteinExistence type="predicted"/>
<dbReference type="GO" id="GO:0003676">
    <property type="term" value="F:nucleic acid binding"/>
    <property type="evidence" value="ECO:0007669"/>
    <property type="project" value="InterPro"/>
</dbReference>
<dbReference type="Pfam" id="PF00270">
    <property type="entry name" value="DEAD"/>
    <property type="match status" value="1"/>
</dbReference>
<name>A0A183L1N0_9TREM</name>
<feature type="domain" description="Helicase ATP-binding" evidence="5">
    <location>
        <begin position="1"/>
        <end position="112"/>
    </location>
</feature>
<evidence type="ECO:0000313" key="6">
    <source>
        <dbReference type="EMBL" id="VDP74774.1"/>
    </source>
</evidence>
<evidence type="ECO:0000256" key="2">
    <source>
        <dbReference type="ARBA" id="ARBA00022801"/>
    </source>
</evidence>
<dbReference type="WBParaSite" id="SCUD_0002123301-mRNA-1">
    <property type="protein sequence ID" value="SCUD_0002123301-mRNA-1"/>
    <property type="gene ID" value="SCUD_0002123301"/>
</dbReference>
<evidence type="ECO:0000313" key="8">
    <source>
        <dbReference type="WBParaSite" id="SCUD_0002123301-mRNA-1"/>
    </source>
</evidence>
<dbReference type="GO" id="GO:0004386">
    <property type="term" value="F:helicase activity"/>
    <property type="evidence" value="ECO:0007669"/>
    <property type="project" value="UniProtKB-KW"/>
</dbReference>
<keyword evidence="1" id="KW-0547">Nucleotide-binding</keyword>
<reference evidence="6 7" key="2">
    <citation type="submission" date="2018-11" db="EMBL/GenBank/DDBJ databases">
        <authorList>
            <consortium name="Pathogen Informatics"/>
        </authorList>
    </citation>
    <scope>NUCLEOTIDE SEQUENCE [LARGE SCALE GENOMIC DNA]</scope>
    <source>
        <strain evidence="6">Dakar</strain>
        <strain evidence="7">Dakar, Senegal</strain>
    </source>
</reference>
<reference evidence="8" key="1">
    <citation type="submission" date="2016-06" db="UniProtKB">
        <authorList>
            <consortium name="WormBaseParasite"/>
        </authorList>
    </citation>
    <scope>IDENTIFICATION</scope>
</reference>
<keyword evidence="2" id="KW-0378">Hydrolase</keyword>
<sequence>MRVIVVELTGDITPDIKQLLRSDLIVTTPEKWDGISRSWQHRSYVRQVALIIIDEIHLLGEERGPVLEVLVSRANYIANQLGQPIRIIGLSTALANAPDLAAWLHVPFTMTSIAEVASISGTSYGLTGRGLFNFRPSVRPVPLEVHIQGYPGRHYCPRMATMNRPIFQGKTIDWMNFISENQVSNTYKL</sequence>
<evidence type="ECO:0000256" key="1">
    <source>
        <dbReference type="ARBA" id="ARBA00022741"/>
    </source>
</evidence>
<dbReference type="InterPro" id="IPR027417">
    <property type="entry name" value="P-loop_NTPase"/>
</dbReference>
<dbReference type="InterPro" id="IPR014001">
    <property type="entry name" value="Helicase_ATP-bd"/>
</dbReference>
<evidence type="ECO:0000256" key="3">
    <source>
        <dbReference type="ARBA" id="ARBA00022806"/>
    </source>
</evidence>
<dbReference type="AlphaFoldDB" id="A0A183L1N0"/>
<evidence type="ECO:0000259" key="5">
    <source>
        <dbReference type="PROSITE" id="PS51192"/>
    </source>
</evidence>
<gene>
    <name evidence="6" type="ORF">SCUD_LOCUS21230</name>
</gene>
<dbReference type="InterPro" id="IPR050474">
    <property type="entry name" value="Hel308_SKI2-like"/>
</dbReference>
<dbReference type="InterPro" id="IPR011545">
    <property type="entry name" value="DEAD/DEAH_box_helicase_dom"/>
</dbReference>